<dbReference type="Proteomes" id="UP000509750">
    <property type="component" value="Chromosome"/>
</dbReference>
<accession>A0A7D5GKQ3</accession>
<dbReference type="OrthoDB" id="199137at2157"/>
<dbReference type="KEGG" id="halg:HUG10_07740"/>
<keyword evidence="3" id="KW-1185">Reference proteome</keyword>
<dbReference type="InterPro" id="IPR040624">
    <property type="entry name" value="HalOD1"/>
</dbReference>
<proteinExistence type="predicted"/>
<gene>
    <name evidence="2" type="ORF">HUG10_07740</name>
</gene>
<dbReference type="Pfam" id="PF18545">
    <property type="entry name" value="HalOD1"/>
    <property type="match status" value="1"/>
</dbReference>
<feature type="domain" description="Halobacterial output" evidence="1">
    <location>
        <begin position="12"/>
        <end position="83"/>
    </location>
</feature>
<dbReference type="RefSeq" id="WP_179169022.1">
    <property type="nucleotide sequence ID" value="NZ_CP058529.1"/>
</dbReference>
<protein>
    <recommendedName>
        <fullName evidence="1">Halobacterial output domain-containing protein</fullName>
    </recommendedName>
</protein>
<dbReference type="GeneID" id="56028715"/>
<name>A0A7D5GKQ3_9EURY</name>
<evidence type="ECO:0000313" key="3">
    <source>
        <dbReference type="Proteomes" id="UP000509750"/>
    </source>
</evidence>
<evidence type="ECO:0000259" key="1">
    <source>
        <dbReference type="Pfam" id="PF18545"/>
    </source>
</evidence>
<dbReference type="EMBL" id="CP058529">
    <property type="protein sequence ID" value="QLG27447.1"/>
    <property type="molecule type" value="Genomic_DNA"/>
</dbReference>
<sequence>MKGPSTETQADAESLSYSVVESVARHKGTEALSLDPPLYEVLDPDALDVLFTGEGGMRCAGEISFEYSGCWVTVSSDGHVFVEDDSVREPPTS</sequence>
<dbReference type="AlphaFoldDB" id="A0A7D5GKQ3"/>
<reference evidence="2 3" key="1">
    <citation type="submission" date="2020-07" db="EMBL/GenBank/DDBJ databases">
        <title>Gai3-2, isolated from salt lake.</title>
        <authorList>
            <person name="Cui H."/>
            <person name="Shi X."/>
        </authorList>
    </citation>
    <scope>NUCLEOTIDE SEQUENCE [LARGE SCALE GENOMIC DNA]</scope>
    <source>
        <strain evidence="2 3">Gai3-2</strain>
    </source>
</reference>
<organism evidence="2 3">
    <name type="scientific">Halorarum halophilum</name>
    <dbReference type="NCBI Taxonomy" id="2743090"/>
    <lineage>
        <taxon>Archaea</taxon>
        <taxon>Methanobacteriati</taxon>
        <taxon>Methanobacteriota</taxon>
        <taxon>Stenosarchaea group</taxon>
        <taxon>Halobacteria</taxon>
        <taxon>Halobacteriales</taxon>
        <taxon>Haloferacaceae</taxon>
        <taxon>Halorarum</taxon>
    </lineage>
</organism>
<evidence type="ECO:0000313" key="2">
    <source>
        <dbReference type="EMBL" id="QLG27447.1"/>
    </source>
</evidence>